<dbReference type="EMBL" id="FYEK01000077">
    <property type="protein sequence ID" value="SNB75640.1"/>
    <property type="molecule type" value="Genomic_DNA"/>
</dbReference>
<dbReference type="AlphaFoldDB" id="A0A212RSS1"/>
<keyword evidence="9" id="KW-1185">Reference proteome</keyword>
<evidence type="ECO:0000256" key="1">
    <source>
        <dbReference type="ARBA" id="ARBA00004651"/>
    </source>
</evidence>
<dbReference type="PANTHER" id="PTHR35007:SF2">
    <property type="entry name" value="PILUS ASSEMBLE PROTEIN"/>
    <property type="match status" value="1"/>
</dbReference>
<name>A0A212RSS1_9CHLR</name>
<dbReference type="OrthoDB" id="9810662at2"/>
<feature type="transmembrane region" description="Helical" evidence="6">
    <location>
        <begin position="6"/>
        <end position="26"/>
    </location>
</feature>
<organism evidence="8 9">
    <name type="scientific">Thermoflexus hugenholtzii JAD2</name>
    <dbReference type="NCBI Taxonomy" id="877466"/>
    <lineage>
        <taxon>Bacteria</taxon>
        <taxon>Bacillati</taxon>
        <taxon>Chloroflexota</taxon>
        <taxon>Thermoflexia</taxon>
        <taxon>Thermoflexales</taxon>
        <taxon>Thermoflexaceae</taxon>
        <taxon>Thermoflexus</taxon>
    </lineage>
</organism>
<dbReference type="InterPro" id="IPR018076">
    <property type="entry name" value="T2SS_GspF_dom"/>
</dbReference>
<feature type="domain" description="Type II secretion system protein GspF" evidence="7">
    <location>
        <begin position="169"/>
        <end position="295"/>
    </location>
</feature>
<dbReference type="GO" id="GO:0005886">
    <property type="term" value="C:plasma membrane"/>
    <property type="evidence" value="ECO:0007669"/>
    <property type="project" value="UniProtKB-SubCell"/>
</dbReference>
<feature type="transmembrane region" description="Helical" evidence="6">
    <location>
        <begin position="105"/>
        <end position="126"/>
    </location>
</feature>
<reference evidence="9" key="1">
    <citation type="submission" date="2017-06" db="EMBL/GenBank/DDBJ databases">
        <authorList>
            <person name="Varghese N."/>
            <person name="Submissions S."/>
        </authorList>
    </citation>
    <scope>NUCLEOTIDE SEQUENCE [LARGE SCALE GENOMIC DNA]</scope>
    <source>
        <strain evidence="9">JAD2</strain>
    </source>
</reference>
<dbReference type="RefSeq" id="WP_088572445.1">
    <property type="nucleotide sequence ID" value="NZ_FYEK01000077.1"/>
</dbReference>
<dbReference type="Pfam" id="PF00482">
    <property type="entry name" value="T2SSF"/>
    <property type="match status" value="1"/>
</dbReference>
<dbReference type="InterPro" id="IPR042094">
    <property type="entry name" value="T2SS_GspF_sf"/>
</dbReference>
<feature type="transmembrane region" description="Helical" evidence="6">
    <location>
        <begin position="132"/>
        <end position="150"/>
    </location>
</feature>
<evidence type="ECO:0000256" key="5">
    <source>
        <dbReference type="ARBA" id="ARBA00023136"/>
    </source>
</evidence>
<feature type="transmembrane region" description="Helical" evidence="6">
    <location>
        <begin position="279"/>
        <end position="303"/>
    </location>
</feature>
<evidence type="ECO:0000259" key="7">
    <source>
        <dbReference type="Pfam" id="PF00482"/>
    </source>
</evidence>
<dbReference type="PANTHER" id="PTHR35007">
    <property type="entry name" value="INTEGRAL MEMBRANE PROTEIN-RELATED"/>
    <property type="match status" value="1"/>
</dbReference>
<evidence type="ECO:0000256" key="6">
    <source>
        <dbReference type="SAM" id="Phobius"/>
    </source>
</evidence>
<gene>
    <name evidence="8" type="ORF">SAMN02746019_00020140</name>
</gene>
<keyword evidence="3 6" id="KW-0812">Transmembrane</keyword>
<keyword evidence="4 6" id="KW-1133">Transmembrane helix</keyword>
<comment type="subcellular location">
    <subcellularLocation>
        <location evidence="1">Cell membrane</location>
        <topology evidence="1">Multi-pass membrane protein</topology>
    </subcellularLocation>
</comment>
<evidence type="ECO:0000256" key="3">
    <source>
        <dbReference type="ARBA" id="ARBA00022692"/>
    </source>
</evidence>
<accession>A0A212RSS1</accession>
<dbReference type="InParanoid" id="A0A212RSS1"/>
<proteinExistence type="predicted"/>
<dbReference type="Proteomes" id="UP000197025">
    <property type="component" value="Unassembled WGS sequence"/>
</dbReference>
<keyword evidence="2" id="KW-1003">Cell membrane</keyword>
<sequence length="312" mass="34793">MVSLIVVLVILALGVIALALVIGLGAPREEEVLQARLAEFAARDVPVTLEDIELSIPFTQRVIVPLLRQIAAFITRFTPQSIIEDTRRRLELAGNPTRLGAAEFFVLRLLVGLFLFGLLQVLLLRAPPPQRWVLSLAMGGLGFYLPMLWLNQQIARRKREILKTLPDALDLLVICVEAGLGFDAAMQKVAERWNHNELGRAFARVLHEIALGRSRKDALRDMAARVDLPEMTTFVAAIIQAEQLGVSIAKVLHIQADQMRLRRRQRAEELARQAPIKMLFPLVFLIFPAMFVVLLGPALLIVLKQFGGGFLP</sequence>
<evidence type="ECO:0000256" key="4">
    <source>
        <dbReference type="ARBA" id="ARBA00022989"/>
    </source>
</evidence>
<dbReference type="Gene3D" id="1.20.81.30">
    <property type="entry name" value="Type II secretion system (T2SS), domain F"/>
    <property type="match status" value="1"/>
</dbReference>
<protein>
    <submittedName>
        <fullName evidence="8">Tight adherence protein C</fullName>
    </submittedName>
</protein>
<evidence type="ECO:0000256" key="2">
    <source>
        <dbReference type="ARBA" id="ARBA00022475"/>
    </source>
</evidence>
<keyword evidence="5 6" id="KW-0472">Membrane</keyword>
<evidence type="ECO:0000313" key="9">
    <source>
        <dbReference type="Proteomes" id="UP000197025"/>
    </source>
</evidence>
<evidence type="ECO:0000313" key="8">
    <source>
        <dbReference type="EMBL" id="SNB75640.1"/>
    </source>
</evidence>